<organism evidence="2 3">
    <name type="scientific">Nocardia implantans</name>
    <dbReference type="NCBI Taxonomy" id="3108168"/>
    <lineage>
        <taxon>Bacteria</taxon>
        <taxon>Bacillati</taxon>
        <taxon>Actinomycetota</taxon>
        <taxon>Actinomycetes</taxon>
        <taxon>Mycobacteriales</taxon>
        <taxon>Nocardiaceae</taxon>
        <taxon>Nocardia</taxon>
    </lineage>
</organism>
<gene>
    <name evidence="2" type="ORF">U3653_22240</name>
</gene>
<keyword evidence="3" id="KW-1185">Reference proteome</keyword>
<comment type="caution">
    <text evidence="2">The sequence shown here is derived from an EMBL/GenBank/DDBJ whole genome shotgun (WGS) entry which is preliminary data.</text>
</comment>
<evidence type="ECO:0000256" key="1">
    <source>
        <dbReference type="SAM" id="Phobius"/>
    </source>
</evidence>
<dbReference type="RefSeq" id="WP_195081563.1">
    <property type="nucleotide sequence ID" value="NZ_JAYESH010000007.1"/>
</dbReference>
<feature type="transmembrane region" description="Helical" evidence="1">
    <location>
        <begin position="46"/>
        <end position="67"/>
    </location>
</feature>
<keyword evidence="1" id="KW-0472">Membrane</keyword>
<name>A0ABU6AZ49_9NOCA</name>
<evidence type="ECO:0000313" key="3">
    <source>
        <dbReference type="Proteomes" id="UP001348098"/>
    </source>
</evidence>
<keyword evidence="1" id="KW-1133">Transmembrane helix</keyword>
<evidence type="ECO:0000313" key="2">
    <source>
        <dbReference type="EMBL" id="MEB3512759.1"/>
    </source>
</evidence>
<reference evidence="2 3" key="1">
    <citation type="submission" date="2023-12" db="EMBL/GenBank/DDBJ databases">
        <title>novel species in genus Nocarida.</title>
        <authorList>
            <person name="Li Z."/>
        </authorList>
    </citation>
    <scope>NUCLEOTIDE SEQUENCE [LARGE SCALE GENOMIC DNA]</scope>
    <source>
        <strain evidence="2 3">CDC186</strain>
    </source>
</reference>
<sequence>MKIIKVLLFILFWPYVLMYWGVRWCIAHPEETKRAYRVVADYIYRYPKWIAAAAVVAGAAVAIGNAINGQPQNIVSGVILAVVVVIVVVVIRWLEHARIASEIASRADAQHAAYMRGDDTGTYGAEGRPQL</sequence>
<keyword evidence="1" id="KW-0812">Transmembrane</keyword>
<protein>
    <submittedName>
        <fullName evidence="2">Uncharacterized protein</fullName>
    </submittedName>
</protein>
<dbReference type="Proteomes" id="UP001348098">
    <property type="component" value="Unassembled WGS sequence"/>
</dbReference>
<feature type="transmembrane region" description="Helical" evidence="1">
    <location>
        <begin position="6"/>
        <end position="26"/>
    </location>
</feature>
<dbReference type="EMBL" id="JAYKYQ010000009">
    <property type="protein sequence ID" value="MEB3512759.1"/>
    <property type="molecule type" value="Genomic_DNA"/>
</dbReference>
<feature type="transmembrane region" description="Helical" evidence="1">
    <location>
        <begin position="73"/>
        <end position="94"/>
    </location>
</feature>
<proteinExistence type="predicted"/>
<accession>A0ABU6AZ49</accession>